<dbReference type="Gene3D" id="3.40.50.300">
    <property type="entry name" value="P-loop containing nucleotide triphosphate hydrolases"/>
    <property type="match status" value="2"/>
</dbReference>
<keyword evidence="4" id="KW-0067">ATP-binding</keyword>
<dbReference type="GO" id="GO:0005524">
    <property type="term" value="F:ATP binding"/>
    <property type="evidence" value="ECO:0007669"/>
    <property type="project" value="UniProtKB-KW"/>
</dbReference>
<dbReference type="InterPro" id="IPR050699">
    <property type="entry name" value="RNA-DNA_Helicase"/>
</dbReference>
<dbReference type="PANTHER" id="PTHR12131">
    <property type="entry name" value="ATP-DEPENDENT RNA AND DNA HELICASE"/>
    <property type="match status" value="1"/>
</dbReference>
<protein>
    <submittedName>
        <fullName evidence="8">Helicase-like protein</fullName>
    </submittedName>
</protein>
<name>S9SCD2_9RHOB</name>
<dbReference type="GO" id="GO:0004386">
    <property type="term" value="F:helicase activity"/>
    <property type="evidence" value="ECO:0007669"/>
    <property type="project" value="UniProtKB-KW"/>
</dbReference>
<feature type="region of interest" description="Disordered" evidence="5">
    <location>
        <begin position="130"/>
        <end position="157"/>
    </location>
</feature>
<feature type="domain" description="Helicase ATP-binding" evidence="6">
    <location>
        <begin position="202"/>
        <end position="336"/>
    </location>
</feature>
<organism evidence="8 9">
    <name type="scientific">Salipiger mucosus DSM 16094</name>
    <dbReference type="NCBI Taxonomy" id="1123237"/>
    <lineage>
        <taxon>Bacteria</taxon>
        <taxon>Pseudomonadati</taxon>
        <taxon>Pseudomonadota</taxon>
        <taxon>Alphaproteobacteria</taxon>
        <taxon>Rhodobacterales</taxon>
        <taxon>Roseobacteraceae</taxon>
        <taxon>Salipiger</taxon>
    </lineage>
</organism>
<gene>
    <name evidence="8" type="ORF">Salmuc_01674</name>
</gene>
<dbReference type="InterPro" id="IPR055206">
    <property type="entry name" value="DEXQc_SUV3"/>
</dbReference>
<dbReference type="AlphaFoldDB" id="S9SCD2"/>
<dbReference type="Pfam" id="PF00271">
    <property type="entry name" value="Helicase_C"/>
    <property type="match status" value="1"/>
</dbReference>
<dbReference type="Pfam" id="PF22527">
    <property type="entry name" value="DEXQc_Suv3"/>
    <property type="match status" value="1"/>
</dbReference>
<dbReference type="PROSITE" id="PS51192">
    <property type="entry name" value="HELICASE_ATP_BIND_1"/>
    <property type="match status" value="1"/>
</dbReference>
<keyword evidence="9" id="KW-1185">Reference proteome</keyword>
<sequence>MSENRGLSDTLFLLRQPSCFNLFETARRRKGTPISTDQKELPPHLRHTPEGETILKVAHELGWTPNQKAILNIWNKHKPSRSENRIRESIQKYIDRRSRPLLTASQVRHRLGISHEEFVKWWRAGRIHTSNGISGRNISGRPNRPNPPKNKPRFSEADVNSWMPLVSAWEEDERAQRKADKKRRKKVREDLCMDAPGQAYPVARNMERRIVFHSGPTNSGKTHEALKQLAAAQTGIYAAPLRLLAMEGYDRLNELGVDTGLRTGEEEIGVQHSTHLSCTIESLSPDREVDVVVIDEVQMLSDPDRGAAWTRALLAAPAKEIHLAGAADALPWIEAVLEQTGETVEIIEYERKSELHALSQPVKKCKPGDAVVVFSRRQIMATRAKLRGKGRSVAVIFGALPPEVRRREAERFATGEAEVLVATDAIGMGLNLPIKRVIFGAVVKFDGYTNRFLEPHEIRQIAGRAGRGHDNPGYAGVLSGLDETIVQDALDADFEDDDLDYDWENPGVRFRPEFLSKLPEPAGWSTYIHDIRSYRNVLPPGWRLDTGPDLDLAAEIADKHEAATDERAPFCFTAPIGDDSLDPATKALSAGMASLRKKGTWPVPKTPSSKPGTDAKLSRWTEIGRCLTVARWFCRQDRGQRINQAEVETQWEKYTAGLMEAMASRDLFQRTCPDCDKPLPWSHPHRFCDACFFTDHFDDYL</sequence>
<dbReference type="SMART" id="SM00490">
    <property type="entry name" value="HELICc"/>
    <property type="match status" value="1"/>
</dbReference>
<dbReference type="PROSITE" id="PS51194">
    <property type="entry name" value="HELICASE_CTER"/>
    <property type="match status" value="1"/>
</dbReference>
<proteinExistence type="predicted"/>
<dbReference type="STRING" id="1123237.Salmuc_01674"/>
<dbReference type="EMBL" id="APVH01000013">
    <property type="protein sequence ID" value="EPX83899.1"/>
    <property type="molecule type" value="Genomic_DNA"/>
</dbReference>
<comment type="caution">
    <text evidence="8">The sequence shown here is derived from an EMBL/GenBank/DDBJ whole genome shotgun (WGS) entry which is preliminary data.</text>
</comment>
<dbReference type="InterPro" id="IPR014001">
    <property type="entry name" value="Helicase_ATP-bd"/>
</dbReference>
<evidence type="ECO:0000256" key="5">
    <source>
        <dbReference type="SAM" id="MobiDB-lite"/>
    </source>
</evidence>
<evidence type="ECO:0000259" key="7">
    <source>
        <dbReference type="PROSITE" id="PS51194"/>
    </source>
</evidence>
<dbReference type="HOGENOM" id="CLU_393224_0_0_5"/>
<dbReference type="SUPFAM" id="SSF52540">
    <property type="entry name" value="P-loop containing nucleoside triphosphate hydrolases"/>
    <property type="match status" value="1"/>
</dbReference>
<dbReference type="RefSeq" id="WP_021119943.1">
    <property type="nucleotide sequence ID" value="NZ_KE557274.1"/>
</dbReference>
<keyword evidence="3 8" id="KW-0347">Helicase</keyword>
<dbReference type="GO" id="GO:0016787">
    <property type="term" value="F:hydrolase activity"/>
    <property type="evidence" value="ECO:0007669"/>
    <property type="project" value="UniProtKB-KW"/>
</dbReference>
<dbReference type="eggNOG" id="COG4581">
    <property type="taxonomic scope" value="Bacteria"/>
</dbReference>
<evidence type="ECO:0000256" key="4">
    <source>
        <dbReference type="ARBA" id="ARBA00022840"/>
    </source>
</evidence>
<dbReference type="OrthoDB" id="9807155at2"/>
<dbReference type="InterPro" id="IPR027417">
    <property type="entry name" value="P-loop_NTPase"/>
</dbReference>
<feature type="domain" description="Helicase C-terminal" evidence="7">
    <location>
        <begin position="357"/>
        <end position="507"/>
    </location>
</feature>
<accession>S9SCD2</accession>
<evidence type="ECO:0000313" key="9">
    <source>
        <dbReference type="Proteomes" id="UP000015347"/>
    </source>
</evidence>
<evidence type="ECO:0000256" key="1">
    <source>
        <dbReference type="ARBA" id="ARBA00022741"/>
    </source>
</evidence>
<keyword evidence="1" id="KW-0547">Nucleotide-binding</keyword>
<evidence type="ECO:0000313" key="8">
    <source>
        <dbReference type="EMBL" id="EPX83899.1"/>
    </source>
</evidence>
<dbReference type="Proteomes" id="UP000015347">
    <property type="component" value="Unassembled WGS sequence"/>
</dbReference>
<evidence type="ECO:0000256" key="2">
    <source>
        <dbReference type="ARBA" id="ARBA00022801"/>
    </source>
</evidence>
<dbReference type="PANTHER" id="PTHR12131:SF1">
    <property type="entry name" value="ATP-DEPENDENT RNA HELICASE SUPV3L1, MITOCHONDRIAL-RELATED"/>
    <property type="match status" value="1"/>
</dbReference>
<dbReference type="InterPro" id="IPR001650">
    <property type="entry name" value="Helicase_C-like"/>
</dbReference>
<evidence type="ECO:0000259" key="6">
    <source>
        <dbReference type="PROSITE" id="PS51192"/>
    </source>
</evidence>
<reference evidence="9" key="1">
    <citation type="journal article" date="2014" name="Stand. Genomic Sci.">
        <title>Genome sequence of the exopolysaccharide-producing Salipiger mucosus type strain (DSM 16094(T)), a moderately halophilic member of the Roseobacter clade.</title>
        <authorList>
            <person name="Riedel T."/>
            <person name="Spring S."/>
            <person name="Fiebig A."/>
            <person name="Petersen J."/>
            <person name="Kyrpides N.C."/>
            <person name="Goker M."/>
            <person name="Klenk H.P."/>
        </authorList>
    </citation>
    <scope>NUCLEOTIDE SEQUENCE [LARGE SCALE GENOMIC DNA]</scope>
    <source>
        <strain evidence="9">DSM 16094</strain>
    </source>
</reference>
<evidence type="ECO:0000256" key="3">
    <source>
        <dbReference type="ARBA" id="ARBA00022806"/>
    </source>
</evidence>
<keyword evidence="2" id="KW-0378">Hydrolase</keyword>